<evidence type="ECO:0000256" key="2">
    <source>
        <dbReference type="ARBA" id="ARBA00023015"/>
    </source>
</evidence>
<protein>
    <submittedName>
        <fullName evidence="6">Dihydroxyacetone kinase</fullName>
        <ecNumber evidence="6">2.7.1.29</ecNumber>
    </submittedName>
</protein>
<evidence type="ECO:0000256" key="1">
    <source>
        <dbReference type="ARBA" id="ARBA00010466"/>
    </source>
</evidence>
<comment type="caution">
    <text evidence="6">The sequence shown here is derived from an EMBL/GenBank/DDBJ whole genome shotgun (WGS) entry which is preliminary data.</text>
</comment>
<keyword evidence="4" id="KW-0804">Transcription</keyword>
<evidence type="ECO:0000313" key="6">
    <source>
        <dbReference type="EMBL" id="MBP2412296.1"/>
    </source>
</evidence>
<dbReference type="InterPro" id="IPR051054">
    <property type="entry name" value="SorC_transcr_regulators"/>
</dbReference>
<dbReference type="PANTHER" id="PTHR34294">
    <property type="entry name" value="TRANSCRIPTIONAL REGULATOR-RELATED"/>
    <property type="match status" value="1"/>
</dbReference>
<dbReference type="Proteomes" id="UP000711614">
    <property type="component" value="Unassembled WGS sequence"/>
</dbReference>
<dbReference type="EMBL" id="JAGIOI010000001">
    <property type="protein sequence ID" value="MBP2412296.1"/>
    <property type="molecule type" value="Genomic_DNA"/>
</dbReference>
<name>A0ABS4YU47_9MICC</name>
<keyword evidence="6" id="KW-0808">Transferase</keyword>
<dbReference type="EC" id="2.7.1.29" evidence="6"/>
<keyword evidence="6" id="KW-0418">Kinase</keyword>
<evidence type="ECO:0000256" key="3">
    <source>
        <dbReference type="ARBA" id="ARBA00023125"/>
    </source>
</evidence>
<dbReference type="Gene3D" id="1.10.10.60">
    <property type="entry name" value="Homeodomain-like"/>
    <property type="match status" value="1"/>
</dbReference>
<organism evidence="6 7">
    <name type="scientific">Arthrobacter stackebrandtii</name>
    <dbReference type="NCBI Taxonomy" id="272161"/>
    <lineage>
        <taxon>Bacteria</taxon>
        <taxon>Bacillati</taxon>
        <taxon>Actinomycetota</taxon>
        <taxon>Actinomycetes</taxon>
        <taxon>Micrococcales</taxon>
        <taxon>Micrococcaceae</taxon>
        <taxon>Arthrobacter</taxon>
    </lineage>
</organism>
<dbReference type="InterPro" id="IPR037171">
    <property type="entry name" value="NagB/RpiA_transferase-like"/>
</dbReference>
<accession>A0ABS4YU47</accession>
<keyword evidence="2" id="KW-0805">Transcription regulation</keyword>
<feature type="domain" description="Sugar-binding" evidence="5">
    <location>
        <begin position="64"/>
        <end position="316"/>
    </location>
</feature>
<sequence>MTDHSRRNDRLIQQIAYLYHIQGQTQAQIAASVNVSRATVSRLLSEARLRGVVQIRIGPPVDRLPKLEQELKRQFGLAVCVISMDRPQSLQEKANQLGYVAARYLEATLSGGVQLGVAASRTLAAVASALEPGAESQLTVVDLLACPPRVNTDSDERNHVAENIARRLGAAFSPLPANFVYREATVRDKALEMPEVQAGLERARASDVALLGLGSMQRFDGTGSYSPVSPVALAELEGRGAVGHLCGHFFDSRGEEVESELASRIIGIALPELLEIPRRVMVVSGSPKVGSLAAAIKGGFVNELVTDESTARELLAALSR</sequence>
<dbReference type="SUPFAM" id="SSF100950">
    <property type="entry name" value="NagB/RpiA/CoA transferase-like"/>
    <property type="match status" value="1"/>
</dbReference>
<gene>
    <name evidence="6" type="ORF">JOF48_001095</name>
</gene>
<dbReference type="InterPro" id="IPR007324">
    <property type="entry name" value="Sugar-bd_dom_put"/>
</dbReference>
<dbReference type="Pfam" id="PF04198">
    <property type="entry name" value="Sugar-bind"/>
    <property type="match status" value="1"/>
</dbReference>
<reference evidence="6 7" key="1">
    <citation type="submission" date="2021-03" db="EMBL/GenBank/DDBJ databases">
        <title>Sequencing the genomes of 1000 actinobacteria strains.</title>
        <authorList>
            <person name="Klenk H.-P."/>
        </authorList>
    </citation>
    <scope>NUCLEOTIDE SEQUENCE [LARGE SCALE GENOMIC DNA]</scope>
    <source>
        <strain evidence="6 7">DSM 16005</strain>
    </source>
</reference>
<dbReference type="RefSeq" id="WP_209678165.1">
    <property type="nucleotide sequence ID" value="NZ_JAGIOI010000001.1"/>
</dbReference>
<comment type="similarity">
    <text evidence="1">Belongs to the SorC transcriptional regulatory family.</text>
</comment>
<dbReference type="Gene3D" id="3.40.50.1360">
    <property type="match status" value="1"/>
</dbReference>
<evidence type="ECO:0000256" key="4">
    <source>
        <dbReference type="ARBA" id="ARBA00023163"/>
    </source>
</evidence>
<evidence type="ECO:0000313" key="7">
    <source>
        <dbReference type="Proteomes" id="UP000711614"/>
    </source>
</evidence>
<dbReference type="GO" id="GO:0004371">
    <property type="term" value="F:glycerone kinase activity"/>
    <property type="evidence" value="ECO:0007669"/>
    <property type="project" value="UniProtKB-EC"/>
</dbReference>
<dbReference type="PANTHER" id="PTHR34294:SF1">
    <property type="entry name" value="TRANSCRIPTIONAL REGULATOR LSRR"/>
    <property type="match status" value="1"/>
</dbReference>
<evidence type="ECO:0000259" key="5">
    <source>
        <dbReference type="Pfam" id="PF04198"/>
    </source>
</evidence>
<keyword evidence="7" id="KW-1185">Reference proteome</keyword>
<keyword evidence="3" id="KW-0238">DNA-binding</keyword>
<proteinExistence type="inferred from homology"/>